<reference evidence="1 2" key="1">
    <citation type="journal article" date="2011" name="Int. J. Syst. Evol. Microbiol.">
        <title>Zhongshania antarctica gen. nov., sp. nov. and Zhongshania guokunii sp. nov., gammaproteobacteria respectively isolated from coastal attached (fast) ice and surface seawater of the Antarctic.</title>
        <authorList>
            <person name="Li H.J."/>
            <person name="Zhang X.Y."/>
            <person name="Chen C.X."/>
            <person name="Zhang Y.J."/>
            <person name="Gao Z.M."/>
            <person name="Yu Y."/>
            <person name="Chen X.L."/>
            <person name="Chen B."/>
            <person name="Zhang Y.Z."/>
        </authorList>
    </citation>
    <scope>NUCLEOTIDE SEQUENCE [LARGE SCALE GENOMIC DNA]</scope>
    <source>
        <strain evidence="1 2">R06B22</strain>
    </source>
</reference>
<dbReference type="Proteomes" id="UP001557484">
    <property type="component" value="Unassembled WGS sequence"/>
</dbReference>
<accession>A0ABV3TX55</accession>
<name>A0ABV3TX55_9GAMM</name>
<gene>
    <name evidence="1" type="ORF">AB4875_10015</name>
</gene>
<dbReference type="EMBL" id="JBFRYB010000001">
    <property type="protein sequence ID" value="MEX1665825.1"/>
    <property type="molecule type" value="Genomic_DNA"/>
</dbReference>
<protein>
    <submittedName>
        <fullName evidence="1">Uncharacterized protein</fullName>
    </submittedName>
</protein>
<sequence length="285" mass="32438">MSSDKLSTSALAKQGEIPVQQLFSVLKDYGWIRKIDDGWVLTSKGEFEGGSYLSSKRYGRYIVWPPNLLDHQLFKAMESNKLLSATALGRVEGLSGRQLNRLFVELGWLQASPRGWELTAAGSSLGGQVFENQQSSLSYVLWPEDIRGREAYIRLLQQCRLDEQASDDLFEGKTSGWVALDGVICKNREHWHIAQWLYLAGIRYRIYRPLPVDELQISDFYLPGSAVCLEYWGANEHSDAISARMRRAEIYKELGLAVLDVHPEDIATLDDYLSRHLQQLGVDFY</sequence>
<dbReference type="RefSeq" id="WP_368375920.1">
    <property type="nucleotide sequence ID" value="NZ_JBFRYB010000001.1"/>
</dbReference>
<organism evidence="1 2">
    <name type="scientific">Zhongshania arctica</name>
    <dbReference type="NCBI Taxonomy" id="3238302"/>
    <lineage>
        <taxon>Bacteria</taxon>
        <taxon>Pseudomonadati</taxon>
        <taxon>Pseudomonadota</taxon>
        <taxon>Gammaproteobacteria</taxon>
        <taxon>Cellvibrionales</taxon>
        <taxon>Spongiibacteraceae</taxon>
        <taxon>Zhongshania</taxon>
    </lineage>
</organism>
<evidence type="ECO:0000313" key="2">
    <source>
        <dbReference type="Proteomes" id="UP001557484"/>
    </source>
</evidence>
<proteinExistence type="predicted"/>
<evidence type="ECO:0000313" key="1">
    <source>
        <dbReference type="EMBL" id="MEX1665825.1"/>
    </source>
</evidence>
<keyword evidence="2" id="KW-1185">Reference proteome</keyword>
<comment type="caution">
    <text evidence="1">The sequence shown here is derived from an EMBL/GenBank/DDBJ whole genome shotgun (WGS) entry which is preliminary data.</text>
</comment>